<gene>
    <name evidence="7" type="primary">LOC105036524</name>
</gene>
<dbReference type="RefSeq" id="XP_010910587.1">
    <property type="nucleotide sequence ID" value="XM_010912285.3"/>
</dbReference>
<evidence type="ECO:0000313" key="7">
    <source>
        <dbReference type="RefSeq" id="XP_010910587.1"/>
    </source>
</evidence>
<dbReference type="NCBIfam" id="TIGR01614">
    <property type="entry name" value="PME_inhib"/>
    <property type="match status" value="1"/>
</dbReference>
<dbReference type="InParanoid" id="A0A6I9QJ86"/>
<keyword evidence="1 4" id="KW-0732">Signal</keyword>
<feature type="signal peptide" evidence="4">
    <location>
        <begin position="1"/>
        <end position="22"/>
    </location>
</feature>
<organism evidence="6 7">
    <name type="scientific">Elaeis guineensis var. tenera</name>
    <name type="common">Oil palm</name>
    <dbReference type="NCBI Taxonomy" id="51953"/>
    <lineage>
        <taxon>Eukaryota</taxon>
        <taxon>Viridiplantae</taxon>
        <taxon>Streptophyta</taxon>
        <taxon>Embryophyta</taxon>
        <taxon>Tracheophyta</taxon>
        <taxon>Spermatophyta</taxon>
        <taxon>Magnoliopsida</taxon>
        <taxon>Liliopsida</taxon>
        <taxon>Arecaceae</taxon>
        <taxon>Arecoideae</taxon>
        <taxon>Cocoseae</taxon>
        <taxon>Elaeidinae</taxon>
        <taxon>Elaeis</taxon>
    </lineage>
</organism>
<evidence type="ECO:0000256" key="2">
    <source>
        <dbReference type="ARBA" id="ARBA00023157"/>
    </source>
</evidence>
<evidence type="ECO:0000259" key="5">
    <source>
        <dbReference type="SMART" id="SM00856"/>
    </source>
</evidence>
<protein>
    <submittedName>
        <fullName evidence="7">Pectinesterase inhibitor 28-like</fullName>
    </submittedName>
</protein>
<dbReference type="SUPFAM" id="SSF101148">
    <property type="entry name" value="Plant invertase/pectin methylesterase inhibitor"/>
    <property type="match status" value="1"/>
</dbReference>
<dbReference type="SMART" id="SM00856">
    <property type="entry name" value="PMEI"/>
    <property type="match status" value="1"/>
</dbReference>
<reference evidence="7" key="1">
    <citation type="submission" date="2025-08" db="UniProtKB">
        <authorList>
            <consortium name="RefSeq"/>
        </authorList>
    </citation>
    <scope>IDENTIFICATION</scope>
</reference>
<evidence type="ECO:0000313" key="6">
    <source>
        <dbReference type="Proteomes" id="UP000504607"/>
    </source>
</evidence>
<keyword evidence="2" id="KW-1015">Disulfide bond</keyword>
<name>A0A6I9QJ86_ELAGV</name>
<dbReference type="PANTHER" id="PTHR35357">
    <property type="entry name" value="OS02G0537100 PROTEIN"/>
    <property type="match status" value="1"/>
</dbReference>
<comment type="similarity">
    <text evidence="3">Belongs to the PMEI family.</text>
</comment>
<evidence type="ECO:0000256" key="3">
    <source>
        <dbReference type="ARBA" id="ARBA00038471"/>
    </source>
</evidence>
<feature type="chain" id="PRO_5027014598" evidence="4">
    <location>
        <begin position="23"/>
        <end position="178"/>
    </location>
</feature>
<dbReference type="KEGG" id="egu:105036524"/>
<accession>A0A6I9QJ86</accession>
<sequence length="178" mass="19717">MAPISSFIIFFFFFFFPLLTLSLPAASPLIQKTCNTTTYYNLCVTTLQSDSRSLKADDEKALLTIIINTAISDAMNMSSYVSSLTQKKTEATLGSVLRACAGMYGNAGEALRSAVDALGDENYDYAYVHVSAARDYPSTCSRLFRMYPRLKYPTKMARREEGLEQFCTIALDIVSLLG</sequence>
<dbReference type="OrthoDB" id="773291at2759"/>
<dbReference type="Proteomes" id="UP000504607">
    <property type="component" value="Unplaced"/>
</dbReference>
<dbReference type="InterPro" id="IPR006501">
    <property type="entry name" value="Pectinesterase_inhib_dom"/>
</dbReference>
<dbReference type="Gene3D" id="1.20.140.40">
    <property type="entry name" value="Invertase/pectin methylesterase inhibitor family protein"/>
    <property type="match status" value="1"/>
</dbReference>
<dbReference type="AlphaFoldDB" id="A0A6I9QJ86"/>
<dbReference type="GO" id="GO:0004857">
    <property type="term" value="F:enzyme inhibitor activity"/>
    <property type="evidence" value="ECO:0007669"/>
    <property type="project" value="InterPro"/>
</dbReference>
<dbReference type="CDD" id="cd14859">
    <property type="entry name" value="PMEI_like"/>
    <property type="match status" value="1"/>
</dbReference>
<evidence type="ECO:0000256" key="4">
    <source>
        <dbReference type="SAM" id="SignalP"/>
    </source>
</evidence>
<dbReference type="Pfam" id="PF04043">
    <property type="entry name" value="PMEI"/>
    <property type="match status" value="1"/>
</dbReference>
<keyword evidence="6" id="KW-1185">Reference proteome</keyword>
<dbReference type="GeneID" id="105036524"/>
<dbReference type="InterPro" id="IPR035513">
    <property type="entry name" value="Invertase/methylesterase_inhib"/>
</dbReference>
<proteinExistence type="inferred from homology"/>
<evidence type="ECO:0000256" key="1">
    <source>
        <dbReference type="ARBA" id="ARBA00022729"/>
    </source>
</evidence>
<feature type="domain" description="Pectinesterase inhibitor" evidence="5">
    <location>
        <begin position="25"/>
        <end position="173"/>
    </location>
</feature>
<dbReference type="FunCoup" id="A0A6I9QJ86">
    <property type="interactions" value="1163"/>
</dbReference>
<dbReference type="PANTHER" id="PTHR35357:SF8">
    <property type="entry name" value="OS01G0111000 PROTEIN"/>
    <property type="match status" value="1"/>
</dbReference>